<dbReference type="Proteomes" id="UP001277972">
    <property type="component" value="Unassembled WGS sequence"/>
</dbReference>
<evidence type="ECO:0000313" key="2">
    <source>
        <dbReference type="Proteomes" id="UP001277972"/>
    </source>
</evidence>
<dbReference type="EMBL" id="JAWZSR010000009">
    <property type="protein sequence ID" value="MDX8047192.1"/>
    <property type="molecule type" value="Genomic_DNA"/>
</dbReference>
<comment type="caution">
    <text evidence="1">The sequence shown here is derived from an EMBL/GenBank/DDBJ whole genome shotgun (WGS) entry which is preliminary data.</text>
</comment>
<proteinExistence type="predicted"/>
<gene>
    <name evidence="1" type="ORF">SH601_14470</name>
</gene>
<accession>A0ACC6M8M2</accession>
<sequence length="367" mass="42933">MNVFDALNIMYREDTISDFLVNCFRDSSLFLREFLNRAEITTTENTHFSINERVGLGKGIGTPDIIICATTNNQVSFIVIENKMGAVEGKEQTNRYESLEAKTRIASRFNAEEENSEFYFIFLALDSTVRPKNSQFAFLNYSIFLHGDWQLHNKTLQYLMNDFQQKLHHFYEPLKQPYQSLECNEQMDNIQRKICWQTILHEKFYTYKEFLLDWGETGGSGRSNFLFLISKRNWKSSESFQDEGLLQTFNIHIDTYVNMLDSKEKQLKEIGVRFETFPYKPHRQINKLPNYEAFVKNKADFGQKLVDKSIQQGLPVKAKGSKLLVLSISVEADSIRETIENIKKHVLTMEKIIDEVVEEMKEVNILK</sequence>
<reference evidence="1" key="1">
    <citation type="submission" date="2023-11" db="EMBL/GenBank/DDBJ databases">
        <title>Gracilibacillus pellucida a moderately halophilic bacterium isolated from saline soil in Xinjiang province.</title>
        <authorList>
            <person name="Zhang Z."/>
            <person name="Tan F."/>
            <person name="Wang Y."/>
            <person name="Xia M."/>
        </authorList>
    </citation>
    <scope>NUCLEOTIDE SEQUENCE</scope>
    <source>
        <strain evidence="1">S3-1-1</strain>
    </source>
</reference>
<protein>
    <submittedName>
        <fullName evidence="1">PD-(D/E)XK nuclease family protein</fullName>
    </submittedName>
</protein>
<evidence type="ECO:0000313" key="1">
    <source>
        <dbReference type="EMBL" id="MDX8047192.1"/>
    </source>
</evidence>
<name>A0ACC6M8M2_9BACI</name>
<keyword evidence="2" id="KW-1185">Reference proteome</keyword>
<organism evidence="1 2">
    <name type="scientific">Gracilibacillus pellucidus</name>
    <dbReference type="NCBI Taxonomy" id="3095368"/>
    <lineage>
        <taxon>Bacteria</taxon>
        <taxon>Bacillati</taxon>
        <taxon>Bacillota</taxon>
        <taxon>Bacilli</taxon>
        <taxon>Bacillales</taxon>
        <taxon>Bacillaceae</taxon>
        <taxon>Gracilibacillus</taxon>
    </lineage>
</organism>